<keyword evidence="1" id="KW-0175">Coiled coil</keyword>
<evidence type="ECO:0000313" key="5">
    <source>
        <dbReference type="Proteomes" id="UP000198929"/>
    </source>
</evidence>
<proteinExistence type="predicted"/>
<evidence type="ECO:0008006" key="6">
    <source>
        <dbReference type="Google" id="ProtNLM"/>
    </source>
</evidence>
<feature type="coiled-coil region" evidence="1">
    <location>
        <begin position="131"/>
        <end position="165"/>
    </location>
</feature>
<feature type="compositionally biased region" description="Polar residues" evidence="2">
    <location>
        <begin position="233"/>
        <end position="243"/>
    </location>
</feature>
<accession>A0A1H9NPY3</accession>
<sequence length="287" mass="30518">MGASRDLTAGYETGATATLLKETNGREDYGYADTARYDASRASGRSSARTTVPHAPTGYRQRVAPHVPRTNSGRLGSKQVVSIRGRRITEQPTDARRRFSAVSLVVLPLLVLGVVVAMMFSAFSTQQTFAIQELQTTETQLTNEIETLNRDLENLQSSAEVARRASKAGMVVPVTPGIVDIENDGALSERRPADPATQPMIDVNGAPVRPGRASSDPDATDDVSDSLEARPQNVRTVPSNRPNQRGEAPASDAQAPEQAPGQAPAPVLAPEPAPAVAPYSPNVPAQF</sequence>
<dbReference type="RefSeq" id="WP_092254502.1">
    <property type="nucleotide sequence ID" value="NZ_CP047199.1"/>
</dbReference>
<keyword evidence="5" id="KW-1185">Reference proteome</keyword>
<evidence type="ECO:0000313" key="4">
    <source>
        <dbReference type="EMBL" id="SER37797.1"/>
    </source>
</evidence>
<evidence type="ECO:0000256" key="1">
    <source>
        <dbReference type="SAM" id="Coils"/>
    </source>
</evidence>
<dbReference type="Proteomes" id="UP000198929">
    <property type="component" value="Unassembled WGS sequence"/>
</dbReference>
<feature type="transmembrane region" description="Helical" evidence="3">
    <location>
        <begin position="101"/>
        <end position="123"/>
    </location>
</feature>
<keyword evidence="3" id="KW-1133">Transmembrane helix</keyword>
<evidence type="ECO:0000256" key="3">
    <source>
        <dbReference type="SAM" id="Phobius"/>
    </source>
</evidence>
<reference evidence="5" key="1">
    <citation type="submission" date="2016-10" db="EMBL/GenBank/DDBJ databases">
        <authorList>
            <person name="Varghese N."/>
            <person name="Submissions S."/>
        </authorList>
    </citation>
    <scope>NUCLEOTIDE SEQUENCE [LARGE SCALE GENOMIC DNA]</scope>
    <source>
        <strain evidence="5">DSM 20524</strain>
    </source>
</reference>
<keyword evidence="3" id="KW-0472">Membrane</keyword>
<feature type="region of interest" description="Disordered" evidence="2">
    <location>
        <begin position="182"/>
        <end position="287"/>
    </location>
</feature>
<name>A0A1H9NPY3_9CORY</name>
<protein>
    <recommendedName>
        <fullName evidence="6">Cell division protein FtsL</fullName>
    </recommendedName>
</protein>
<dbReference type="STRING" id="1121357.SAMN05661109_00046"/>
<evidence type="ECO:0000256" key="2">
    <source>
        <dbReference type="SAM" id="MobiDB-lite"/>
    </source>
</evidence>
<dbReference type="EMBL" id="FOGQ01000001">
    <property type="protein sequence ID" value="SER37797.1"/>
    <property type="molecule type" value="Genomic_DNA"/>
</dbReference>
<organism evidence="4 5">
    <name type="scientific">Corynebacterium cystitidis DSM 20524</name>
    <dbReference type="NCBI Taxonomy" id="1121357"/>
    <lineage>
        <taxon>Bacteria</taxon>
        <taxon>Bacillati</taxon>
        <taxon>Actinomycetota</taxon>
        <taxon>Actinomycetes</taxon>
        <taxon>Mycobacteriales</taxon>
        <taxon>Corynebacteriaceae</taxon>
        <taxon>Corynebacterium</taxon>
    </lineage>
</organism>
<keyword evidence="3" id="KW-0812">Transmembrane</keyword>
<feature type="compositionally biased region" description="Low complexity" evidence="2">
    <location>
        <begin position="253"/>
        <end position="266"/>
    </location>
</feature>
<gene>
    <name evidence="4" type="ORF">SAMN05661109_00046</name>
</gene>
<dbReference type="AlphaFoldDB" id="A0A1H9NPY3"/>